<evidence type="ECO:0000256" key="4">
    <source>
        <dbReference type="ARBA" id="ARBA00023186"/>
    </source>
</evidence>
<dbReference type="Proteomes" id="UP000027341">
    <property type="component" value="Unassembled WGS sequence"/>
</dbReference>
<evidence type="ECO:0000313" key="6">
    <source>
        <dbReference type="EMBL" id="KDN95409.1"/>
    </source>
</evidence>
<name>A0A066ZSZ5_HYDMR</name>
<evidence type="ECO:0000256" key="3">
    <source>
        <dbReference type="ARBA" id="ARBA00022795"/>
    </source>
</evidence>
<organism evidence="6 7">
    <name type="scientific">Hydrogenovibrio marinus</name>
    <dbReference type="NCBI Taxonomy" id="28885"/>
    <lineage>
        <taxon>Bacteria</taxon>
        <taxon>Pseudomonadati</taxon>
        <taxon>Pseudomonadota</taxon>
        <taxon>Gammaproteobacteria</taxon>
        <taxon>Thiotrichales</taxon>
        <taxon>Piscirickettsiaceae</taxon>
        <taxon>Hydrogenovibrio</taxon>
    </lineage>
</organism>
<evidence type="ECO:0000256" key="5">
    <source>
        <dbReference type="ARBA" id="ARBA00093797"/>
    </source>
</evidence>
<sequence length="98" mass="11354">MDNQVVQCLHHSKLMLMHAENQEWEEFIELHPVWEDEIGKCFVGITPQEDAEALASILVELIADVDKIQGLIKSRMSEIENNFSRVIQQQKAMNSYLK</sequence>
<keyword evidence="7" id="KW-1185">Reference proteome</keyword>
<evidence type="ECO:0000313" key="7">
    <source>
        <dbReference type="Proteomes" id="UP000027341"/>
    </source>
</evidence>
<dbReference type="EMBL" id="JMIU01000001">
    <property type="protein sequence ID" value="KDN95409.1"/>
    <property type="molecule type" value="Genomic_DNA"/>
</dbReference>
<keyword evidence="2" id="KW-0963">Cytoplasm</keyword>
<gene>
    <name evidence="6" type="ORF">EI16_03675</name>
</gene>
<evidence type="ECO:0000256" key="1">
    <source>
        <dbReference type="ARBA" id="ARBA00004514"/>
    </source>
</evidence>
<keyword evidence="4" id="KW-0143">Chaperone</keyword>
<comment type="caution">
    <text evidence="6">The sequence shown here is derived from an EMBL/GenBank/DDBJ whole genome shotgun (WGS) entry which is preliminary data.</text>
</comment>
<dbReference type="InterPro" id="IPR008622">
    <property type="entry name" value="FliT"/>
</dbReference>
<comment type="subcellular location">
    <subcellularLocation>
        <location evidence="1">Cytoplasm</location>
        <location evidence="1">Cytosol</location>
    </subcellularLocation>
</comment>
<protein>
    <recommendedName>
        <fullName evidence="5">Flagellar protein FliT</fullName>
    </recommendedName>
</protein>
<reference evidence="6 7" key="1">
    <citation type="submission" date="2014-04" db="EMBL/GenBank/DDBJ databases">
        <title>Draft genome sequence of Hydrogenovibrio marinus MH-110, a model organism for aerobic H2 metabolism.</title>
        <authorList>
            <person name="Cha H.J."/>
            <person name="Jo B.H."/>
            <person name="Hwang B.H."/>
        </authorList>
    </citation>
    <scope>NUCLEOTIDE SEQUENCE [LARGE SCALE GENOMIC DNA]</scope>
    <source>
        <strain evidence="6 7">MH-110</strain>
    </source>
</reference>
<dbReference type="STRING" id="28885.EI16_03675"/>
<proteinExistence type="predicted"/>
<dbReference type="Gene3D" id="1.20.58.380">
    <property type="entry name" value="Flagellar protein flit"/>
    <property type="match status" value="1"/>
</dbReference>
<accession>A0A066ZSZ5</accession>
<dbReference type="Pfam" id="PF05400">
    <property type="entry name" value="FliT"/>
    <property type="match status" value="1"/>
</dbReference>
<dbReference type="AlphaFoldDB" id="A0A066ZSZ5"/>
<dbReference type="RefSeq" id="WP_029909499.1">
    <property type="nucleotide sequence ID" value="NZ_AP020335.1"/>
</dbReference>
<keyword evidence="3" id="KW-1005">Bacterial flagellum biogenesis</keyword>
<evidence type="ECO:0000256" key="2">
    <source>
        <dbReference type="ARBA" id="ARBA00022490"/>
    </source>
</evidence>
<dbReference type="GO" id="GO:0044781">
    <property type="term" value="P:bacterial-type flagellum organization"/>
    <property type="evidence" value="ECO:0007669"/>
    <property type="project" value="UniProtKB-KW"/>
</dbReference>